<evidence type="ECO:0000313" key="2">
    <source>
        <dbReference type="Proteomes" id="UP000054477"/>
    </source>
</evidence>
<keyword evidence="2" id="KW-1185">Reference proteome</keyword>
<name>A0A0C9WKC4_9AGAR</name>
<accession>A0A0C9WKC4</accession>
<sequence>MPVPGAEMMASFPSSLLPTLSPVVDFLRTLPVPSTHPTHPPAQVILKSFTQRGYADMPGNWNVKCLKGQGKRLVAYAETFDPLVTGRVFGEWVELMLGTADEEFKLLQELSSLSSATLFETLLTLVLKLFNSILAALVTLVKKSF</sequence>
<dbReference type="OrthoDB" id="3062613at2759"/>
<dbReference type="AlphaFoldDB" id="A0A0C9WKC4"/>
<dbReference type="HOGENOM" id="CLU_1787150_0_0_1"/>
<dbReference type="EMBL" id="KN838730">
    <property type="protein sequence ID" value="KIJ96199.1"/>
    <property type="molecule type" value="Genomic_DNA"/>
</dbReference>
<dbReference type="STRING" id="1095629.A0A0C9WKC4"/>
<evidence type="ECO:0000313" key="1">
    <source>
        <dbReference type="EMBL" id="KIJ96199.1"/>
    </source>
</evidence>
<proteinExistence type="predicted"/>
<protein>
    <submittedName>
        <fullName evidence="1">Uncharacterized protein</fullName>
    </submittedName>
</protein>
<reference evidence="2" key="2">
    <citation type="submission" date="2015-01" db="EMBL/GenBank/DDBJ databases">
        <title>Evolutionary Origins and Diversification of the Mycorrhizal Mutualists.</title>
        <authorList>
            <consortium name="DOE Joint Genome Institute"/>
            <consortium name="Mycorrhizal Genomics Consortium"/>
            <person name="Kohler A."/>
            <person name="Kuo A."/>
            <person name="Nagy L.G."/>
            <person name="Floudas D."/>
            <person name="Copeland A."/>
            <person name="Barry K.W."/>
            <person name="Cichocki N."/>
            <person name="Veneault-Fourrey C."/>
            <person name="LaButti K."/>
            <person name="Lindquist E.A."/>
            <person name="Lipzen A."/>
            <person name="Lundell T."/>
            <person name="Morin E."/>
            <person name="Murat C."/>
            <person name="Riley R."/>
            <person name="Ohm R."/>
            <person name="Sun H."/>
            <person name="Tunlid A."/>
            <person name="Henrissat B."/>
            <person name="Grigoriev I.V."/>
            <person name="Hibbett D.S."/>
            <person name="Martin F."/>
        </authorList>
    </citation>
    <scope>NUCLEOTIDE SEQUENCE [LARGE SCALE GENOMIC DNA]</scope>
    <source>
        <strain evidence="2">LaAM-08-1</strain>
    </source>
</reference>
<reference evidence="1 2" key="1">
    <citation type="submission" date="2014-04" db="EMBL/GenBank/DDBJ databases">
        <authorList>
            <consortium name="DOE Joint Genome Institute"/>
            <person name="Kuo A."/>
            <person name="Kohler A."/>
            <person name="Nagy L.G."/>
            <person name="Floudas D."/>
            <person name="Copeland A."/>
            <person name="Barry K.W."/>
            <person name="Cichocki N."/>
            <person name="Veneault-Fourrey C."/>
            <person name="LaButti K."/>
            <person name="Lindquist E.A."/>
            <person name="Lipzen A."/>
            <person name="Lundell T."/>
            <person name="Morin E."/>
            <person name="Murat C."/>
            <person name="Sun H."/>
            <person name="Tunlid A."/>
            <person name="Henrissat B."/>
            <person name="Grigoriev I.V."/>
            <person name="Hibbett D.S."/>
            <person name="Martin F."/>
            <person name="Nordberg H.P."/>
            <person name="Cantor M.N."/>
            <person name="Hua S.X."/>
        </authorList>
    </citation>
    <scope>NUCLEOTIDE SEQUENCE [LARGE SCALE GENOMIC DNA]</scope>
    <source>
        <strain evidence="1 2">LaAM-08-1</strain>
    </source>
</reference>
<organism evidence="1 2">
    <name type="scientific">Laccaria amethystina LaAM-08-1</name>
    <dbReference type="NCBI Taxonomy" id="1095629"/>
    <lineage>
        <taxon>Eukaryota</taxon>
        <taxon>Fungi</taxon>
        <taxon>Dikarya</taxon>
        <taxon>Basidiomycota</taxon>
        <taxon>Agaricomycotina</taxon>
        <taxon>Agaricomycetes</taxon>
        <taxon>Agaricomycetidae</taxon>
        <taxon>Agaricales</taxon>
        <taxon>Agaricineae</taxon>
        <taxon>Hydnangiaceae</taxon>
        <taxon>Laccaria</taxon>
    </lineage>
</organism>
<dbReference type="Proteomes" id="UP000054477">
    <property type="component" value="Unassembled WGS sequence"/>
</dbReference>
<gene>
    <name evidence="1" type="ORF">K443DRAFT_294201</name>
</gene>